<gene>
    <name evidence="2" type="ORF">C6P40_001103</name>
</gene>
<evidence type="ECO:0000313" key="2">
    <source>
        <dbReference type="EMBL" id="KAG0690843.1"/>
    </source>
</evidence>
<sequence length="186" mass="20913">MNGFQIAGQSQPNGFQNRDNSATVENYLTKLLESLDEPISNQQAIMKILPQLHQNPRIIINGNPFGSREQFQQLWARLPLSNHQITSCDVHFIPTNNTNNPSDGQYIVSAHLKVRFDESGKNKIGETASFNNTTTSSTRNIWSHWFGVSLSLVADSTIISNSNTEAISIWDYRFTENPISSVFKVN</sequence>
<dbReference type="Gene3D" id="3.10.450.50">
    <property type="match status" value="1"/>
</dbReference>
<evidence type="ECO:0000256" key="1">
    <source>
        <dbReference type="SAM" id="MobiDB-lite"/>
    </source>
</evidence>
<evidence type="ECO:0000313" key="3">
    <source>
        <dbReference type="Proteomes" id="UP000697127"/>
    </source>
</evidence>
<comment type="caution">
    <text evidence="2">The sequence shown here is derived from an EMBL/GenBank/DDBJ whole genome shotgun (WGS) entry which is preliminary data.</text>
</comment>
<feature type="region of interest" description="Disordered" evidence="1">
    <location>
        <begin position="1"/>
        <end position="20"/>
    </location>
</feature>
<dbReference type="Proteomes" id="UP000697127">
    <property type="component" value="Unassembled WGS sequence"/>
</dbReference>
<organism evidence="2 3">
    <name type="scientific">Pichia californica</name>
    <dbReference type="NCBI Taxonomy" id="460514"/>
    <lineage>
        <taxon>Eukaryota</taxon>
        <taxon>Fungi</taxon>
        <taxon>Dikarya</taxon>
        <taxon>Ascomycota</taxon>
        <taxon>Saccharomycotina</taxon>
        <taxon>Pichiomycetes</taxon>
        <taxon>Pichiales</taxon>
        <taxon>Pichiaceae</taxon>
        <taxon>Pichia</taxon>
    </lineage>
</organism>
<dbReference type="Pfam" id="PF10429">
    <property type="entry name" value="Mtr2"/>
    <property type="match status" value="1"/>
</dbReference>
<dbReference type="OrthoDB" id="25408at2759"/>
<dbReference type="EMBL" id="PUHW01000016">
    <property type="protein sequence ID" value="KAG0690843.1"/>
    <property type="molecule type" value="Genomic_DNA"/>
</dbReference>
<dbReference type="AlphaFoldDB" id="A0A9P7BID9"/>
<dbReference type="InterPro" id="IPR019488">
    <property type="entry name" value="Nucl_pore_RNA_shuttling_Mtr2"/>
</dbReference>
<keyword evidence="3" id="KW-1185">Reference proteome</keyword>
<proteinExistence type="predicted"/>
<dbReference type="InterPro" id="IPR032710">
    <property type="entry name" value="NTF2-like_dom_sf"/>
</dbReference>
<feature type="compositionally biased region" description="Polar residues" evidence="1">
    <location>
        <begin position="7"/>
        <end position="20"/>
    </location>
</feature>
<accession>A0A9P7BID9</accession>
<protein>
    <recommendedName>
        <fullName evidence="4">mRNA transport regulator MTR2</fullName>
    </recommendedName>
</protein>
<evidence type="ECO:0008006" key="4">
    <source>
        <dbReference type="Google" id="ProtNLM"/>
    </source>
</evidence>
<reference evidence="2" key="1">
    <citation type="submission" date="2020-11" db="EMBL/GenBank/DDBJ databases">
        <title>Kefir isolates.</title>
        <authorList>
            <person name="Marcisauskas S."/>
            <person name="Kim Y."/>
            <person name="Blasche S."/>
        </authorList>
    </citation>
    <scope>NUCLEOTIDE SEQUENCE</scope>
    <source>
        <strain evidence="2">Olga-1</strain>
    </source>
</reference>
<name>A0A9P7BID9_9ASCO</name>
<dbReference type="SUPFAM" id="SSF54427">
    <property type="entry name" value="NTF2-like"/>
    <property type="match status" value="1"/>
</dbReference>